<dbReference type="AlphaFoldDB" id="Q4UK77"/>
<organism evidence="2 3">
    <name type="scientific">Rickettsia felis (strain ATCC VR-1525 / URRWXCal2)</name>
    <name type="common">Rickettsia azadi</name>
    <dbReference type="NCBI Taxonomy" id="315456"/>
    <lineage>
        <taxon>Bacteria</taxon>
        <taxon>Pseudomonadati</taxon>
        <taxon>Pseudomonadota</taxon>
        <taxon>Alphaproteobacteria</taxon>
        <taxon>Rickettsiales</taxon>
        <taxon>Rickettsiaceae</taxon>
        <taxon>Rickettsieae</taxon>
        <taxon>Rickettsia</taxon>
        <taxon>spotted fever group</taxon>
    </lineage>
</organism>
<sequence>MERIVTNMDQHGRVLIPVSIRERFNIHPGEKITIEIENSEIKIVSVDSIIDEMHKIFTKNQIDKNISIVDDFIAERRQEYLIEEKRSKRCPK</sequence>
<dbReference type="InterPro" id="IPR007159">
    <property type="entry name" value="SpoVT-AbrB_dom"/>
</dbReference>
<dbReference type="HOGENOM" id="CLU_158484_10_2_5"/>
<feature type="domain" description="SpoVT-AbrB" evidence="1">
    <location>
        <begin position="6"/>
        <end position="51"/>
    </location>
</feature>
<dbReference type="Proteomes" id="UP000008548">
    <property type="component" value="Chromosome"/>
</dbReference>
<dbReference type="SMART" id="SM00966">
    <property type="entry name" value="SpoVT_AbrB"/>
    <property type="match status" value="1"/>
</dbReference>
<keyword evidence="3" id="KW-1185">Reference proteome</keyword>
<dbReference type="Gene3D" id="2.10.260.10">
    <property type="match status" value="1"/>
</dbReference>
<proteinExistence type="predicted"/>
<gene>
    <name evidence="2" type="ordered locus">RF_1207</name>
</gene>
<reference evidence="2 3" key="1">
    <citation type="journal article" date="2005" name="PLoS Biol.">
        <title>The genome sequence of Rickettsia felis identifies the first putative conjugative plasmid in an obligate intracellular parasite.</title>
        <authorList>
            <person name="Ogata H."/>
            <person name="Renesto P."/>
            <person name="Audic S."/>
            <person name="Robert C."/>
            <person name="Blanc G."/>
            <person name="Fournier P.E."/>
            <person name="Parinello H."/>
            <person name="Claverie J.M."/>
            <person name="Raoult D."/>
        </authorList>
    </citation>
    <scope>NUCLEOTIDE SEQUENCE [LARGE SCALE GENOMIC DNA]</scope>
    <source>
        <strain evidence="3">ATCC VR-1525 / URRWXCal2</strain>
    </source>
</reference>
<dbReference type="STRING" id="315456.RF_1207"/>
<protein>
    <submittedName>
        <fullName evidence="2">Transcriptional regulator</fullName>
    </submittedName>
</protein>
<evidence type="ECO:0000313" key="2">
    <source>
        <dbReference type="EMBL" id="AAY62058.1"/>
    </source>
</evidence>
<accession>Q4UK77</accession>
<dbReference type="EMBL" id="CP000053">
    <property type="protein sequence ID" value="AAY62058.1"/>
    <property type="molecule type" value="Genomic_DNA"/>
</dbReference>
<dbReference type="SUPFAM" id="SSF89447">
    <property type="entry name" value="AbrB/MazE/MraZ-like"/>
    <property type="match status" value="1"/>
</dbReference>
<dbReference type="Pfam" id="PF04014">
    <property type="entry name" value="MazE_antitoxin"/>
    <property type="match status" value="1"/>
</dbReference>
<dbReference type="GO" id="GO:0003677">
    <property type="term" value="F:DNA binding"/>
    <property type="evidence" value="ECO:0007669"/>
    <property type="project" value="InterPro"/>
</dbReference>
<evidence type="ECO:0000259" key="1">
    <source>
        <dbReference type="SMART" id="SM00966"/>
    </source>
</evidence>
<evidence type="ECO:0000313" key="3">
    <source>
        <dbReference type="Proteomes" id="UP000008548"/>
    </source>
</evidence>
<dbReference type="NCBIfam" id="TIGR01439">
    <property type="entry name" value="lp_hng_hel_AbrB"/>
    <property type="match status" value="1"/>
</dbReference>
<dbReference type="KEGG" id="rfe:RF_1207"/>
<name>Q4UK77_RICFE</name>
<dbReference type="InterPro" id="IPR037914">
    <property type="entry name" value="SpoVT-AbrB_sf"/>
</dbReference>